<dbReference type="GO" id="GO:0016301">
    <property type="term" value="F:kinase activity"/>
    <property type="evidence" value="ECO:0007669"/>
    <property type="project" value="UniProtKB-KW"/>
</dbReference>
<keyword evidence="4" id="KW-0762">Sugar transport</keyword>
<dbReference type="CDD" id="cd00006">
    <property type="entry name" value="PTS_IIA_man"/>
    <property type="match status" value="1"/>
</dbReference>
<dbReference type="PANTHER" id="PTHR33799">
    <property type="entry name" value="PTS PERMEASE-RELATED-RELATED"/>
    <property type="match status" value="1"/>
</dbReference>
<dbReference type="SUPFAM" id="SSF53062">
    <property type="entry name" value="PTS system fructose IIA component-like"/>
    <property type="match status" value="1"/>
</dbReference>
<evidence type="ECO:0000313" key="9">
    <source>
        <dbReference type="EMBL" id="KQA24750.1"/>
    </source>
</evidence>
<feature type="domain" description="PTS EIIA type-4" evidence="8">
    <location>
        <begin position="1"/>
        <end position="124"/>
    </location>
</feature>
<dbReference type="Pfam" id="PF03610">
    <property type="entry name" value="EIIA-man"/>
    <property type="match status" value="1"/>
</dbReference>
<comment type="caution">
    <text evidence="9">The sequence shown here is derived from an EMBL/GenBank/DDBJ whole genome shotgun (WGS) entry which is preliminary data.</text>
</comment>
<organism evidence="9 10">
    <name type="scientific">Vibrio metoecus</name>
    <dbReference type="NCBI Taxonomy" id="1481663"/>
    <lineage>
        <taxon>Bacteria</taxon>
        <taxon>Pseudomonadati</taxon>
        <taxon>Pseudomonadota</taxon>
        <taxon>Gammaproteobacteria</taxon>
        <taxon>Vibrionales</taxon>
        <taxon>Vibrionaceae</taxon>
        <taxon>Vibrio</taxon>
    </lineage>
</organism>
<dbReference type="Proteomes" id="UP000053724">
    <property type="component" value="Unassembled WGS sequence"/>
</dbReference>
<keyword evidence="7" id="KW-0418">Kinase</keyword>
<keyword evidence="2" id="KW-0813">Transport</keyword>
<dbReference type="RefSeq" id="WP_002043632.1">
    <property type="nucleotide sequence ID" value="NZ_CP035686.1"/>
</dbReference>
<dbReference type="EMBL" id="LCUF01000001">
    <property type="protein sequence ID" value="KQA24750.1"/>
    <property type="molecule type" value="Genomic_DNA"/>
</dbReference>
<gene>
    <name evidence="9" type="ORF">AAY55_01745</name>
</gene>
<dbReference type="InterPro" id="IPR051471">
    <property type="entry name" value="Bacterial_PTS_sugar_comp"/>
</dbReference>
<keyword evidence="6" id="KW-0598">Phosphotransferase system</keyword>
<dbReference type="InterPro" id="IPR033887">
    <property type="entry name" value="PTS_IIA_man"/>
</dbReference>
<evidence type="ECO:0000256" key="1">
    <source>
        <dbReference type="ARBA" id="ARBA00004496"/>
    </source>
</evidence>
<dbReference type="Gene3D" id="3.40.50.510">
    <property type="entry name" value="Phosphotransferase system, mannose-type IIA component"/>
    <property type="match status" value="1"/>
</dbReference>
<reference evidence="9 10" key="1">
    <citation type="journal article" date="2015" name="Genome Biol. Evol.">
        <title>The Dynamics of Genetic Interactions between Vibrio metoecus and Vibrio cholerae, Two Close Relatives Co-Occurring in the Environment.</title>
        <authorList>
            <person name="Orata F.D."/>
            <person name="Kirchberger P.C."/>
            <person name="Meheust R."/>
            <person name="Barlow E.J."/>
            <person name="Tarr C.L."/>
            <person name="Boucher Y."/>
        </authorList>
    </citation>
    <scope>NUCLEOTIDE SEQUENCE [LARGE SCALE GENOMIC DNA]</scope>
    <source>
        <strain evidence="9 10">08-2459</strain>
    </source>
</reference>
<dbReference type="PANTHER" id="PTHR33799:SF1">
    <property type="entry name" value="PTS SYSTEM MANNOSE-SPECIFIC EIIAB COMPONENT-RELATED"/>
    <property type="match status" value="1"/>
</dbReference>
<dbReference type="AlphaFoldDB" id="A0A0Q0JT35"/>
<comment type="subcellular location">
    <subcellularLocation>
        <location evidence="1">Cytoplasm</location>
    </subcellularLocation>
</comment>
<dbReference type="InterPro" id="IPR004701">
    <property type="entry name" value="PTS_EIIA_man-typ"/>
</dbReference>
<dbReference type="NCBIfam" id="NF040761">
    <property type="entry name" value="AgaF"/>
    <property type="match status" value="1"/>
</dbReference>
<dbReference type="GO" id="GO:0016020">
    <property type="term" value="C:membrane"/>
    <property type="evidence" value="ECO:0007669"/>
    <property type="project" value="InterPro"/>
</dbReference>
<evidence type="ECO:0000256" key="7">
    <source>
        <dbReference type="ARBA" id="ARBA00022777"/>
    </source>
</evidence>
<sequence length="146" mass="15934">MLAVILSGHGAFASGMAQAVHQVIGEQPQFRFIDFPEQMTTPQLDVAMRQAMDEIDTGDGIVFLTDLLGGTPFRTASLLSQERADIEVVTGTNMQMAAEMLLERDELSLVEFRNLALECGHRGITCLATEMAEKTPSNTMVEEDGI</sequence>
<evidence type="ECO:0000313" key="10">
    <source>
        <dbReference type="Proteomes" id="UP000053724"/>
    </source>
</evidence>
<keyword evidence="5" id="KW-0808">Transferase</keyword>
<dbReference type="PROSITE" id="PS51096">
    <property type="entry name" value="PTS_EIIA_TYPE_4"/>
    <property type="match status" value="1"/>
</dbReference>
<accession>A0A0Q0JT35</accession>
<dbReference type="GO" id="GO:0005737">
    <property type="term" value="C:cytoplasm"/>
    <property type="evidence" value="ECO:0007669"/>
    <property type="project" value="UniProtKB-SubCell"/>
</dbReference>
<evidence type="ECO:0000259" key="8">
    <source>
        <dbReference type="PROSITE" id="PS51096"/>
    </source>
</evidence>
<evidence type="ECO:0000256" key="3">
    <source>
        <dbReference type="ARBA" id="ARBA00022490"/>
    </source>
</evidence>
<evidence type="ECO:0000256" key="4">
    <source>
        <dbReference type="ARBA" id="ARBA00022597"/>
    </source>
</evidence>
<dbReference type="PATRIC" id="fig|1481663.7.peg.957"/>
<keyword evidence="3" id="KW-0963">Cytoplasm</keyword>
<proteinExistence type="predicted"/>
<evidence type="ECO:0000256" key="2">
    <source>
        <dbReference type="ARBA" id="ARBA00022448"/>
    </source>
</evidence>
<protein>
    <submittedName>
        <fullName evidence="9">PTS N-acetylgalactosamine transporter subunit IIA</fullName>
    </submittedName>
</protein>
<evidence type="ECO:0000256" key="5">
    <source>
        <dbReference type="ARBA" id="ARBA00022679"/>
    </source>
</evidence>
<name>A0A0Q0JT35_VIBMT</name>
<dbReference type="InterPro" id="IPR036662">
    <property type="entry name" value="PTS_EIIA_man-typ_sf"/>
</dbReference>
<evidence type="ECO:0000256" key="6">
    <source>
        <dbReference type="ARBA" id="ARBA00022683"/>
    </source>
</evidence>
<dbReference type="GO" id="GO:0009401">
    <property type="term" value="P:phosphoenolpyruvate-dependent sugar phosphotransferase system"/>
    <property type="evidence" value="ECO:0007669"/>
    <property type="project" value="UniProtKB-KW"/>
</dbReference>